<evidence type="ECO:0000256" key="4">
    <source>
        <dbReference type="ARBA" id="ARBA00022475"/>
    </source>
</evidence>
<dbReference type="CDD" id="cd03257">
    <property type="entry name" value="ABC_NikE_OppD_transporters"/>
    <property type="match status" value="1"/>
</dbReference>
<evidence type="ECO:0000256" key="1">
    <source>
        <dbReference type="ARBA" id="ARBA00004202"/>
    </source>
</evidence>
<dbReference type="NCBIfam" id="TIGR01727">
    <property type="entry name" value="oligo_HPY"/>
    <property type="match status" value="1"/>
</dbReference>
<dbReference type="Proteomes" id="UP001546774">
    <property type="component" value="Unassembled WGS sequence"/>
</dbReference>
<keyword evidence="10" id="KW-1185">Reference proteome</keyword>
<dbReference type="Gene3D" id="3.40.50.300">
    <property type="entry name" value="P-loop containing nucleotide triphosphate hydrolases"/>
    <property type="match status" value="1"/>
</dbReference>
<protein>
    <submittedName>
        <fullName evidence="9">ABC transporter ATP-binding protein</fullName>
    </submittedName>
</protein>
<dbReference type="InterPro" id="IPR027417">
    <property type="entry name" value="P-loop_NTPase"/>
</dbReference>
<dbReference type="PROSITE" id="PS00211">
    <property type="entry name" value="ABC_TRANSPORTER_1"/>
    <property type="match status" value="1"/>
</dbReference>
<dbReference type="Pfam" id="PF00005">
    <property type="entry name" value="ABC_tran"/>
    <property type="match status" value="1"/>
</dbReference>
<proteinExistence type="inferred from homology"/>
<keyword evidence="7" id="KW-0472">Membrane</keyword>
<organism evidence="9 10">
    <name type="scientific">Lachnospira intestinalis</name>
    <dbReference type="NCBI Taxonomy" id="3133158"/>
    <lineage>
        <taxon>Bacteria</taxon>
        <taxon>Bacillati</taxon>
        <taxon>Bacillota</taxon>
        <taxon>Clostridia</taxon>
        <taxon>Lachnospirales</taxon>
        <taxon>Lachnospiraceae</taxon>
        <taxon>Lachnospira</taxon>
    </lineage>
</organism>
<comment type="caution">
    <text evidence="9">The sequence shown here is derived from an EMBL/GenBank/DDBJ whole genome shotgun (WGS) entry which is preliminary data.</text>
</comment>
<dbReference type="SMART" id="SM00382">
    <property type="entry name" value="AAA"/>
    <property type="match status" value="1"/>
</dbReference>
<evidence type="ECO:0000256" key="5">
    <source>
        <dbReference type="ARBA" id="ARBA00022741"/>
    </source>
</evidence>
<evidence type="ECO:0000256" key="3">
    <source>
        <dbReference type="ARBA" id="ARBA00022448"/>
    </source>
</evidence>
<evidence type="ECO:0000313" key="9">
    <source>
        <dbReference type="EMBL" id="MEQ2556137.1"/>
    </source>
</evidence>
<dbReference type="EMBL" id="JBBMFS010000018">
    <property type="protein sequence ID" value="MEQ2556137.1"/>
    <property type="molecule type" value="Genomic_DNA"/>
</dbReference>
<dbReference type="PROSITE" id="PS50893">
    <property type="entry name" value="ABC_TRANSPORTER_2"/>
    <property type="match status" value="1"/>
</dbReference>
<keyword evidence="4" id="KW-1003">Cell membrane</keyword>
<gene>
    <name evidence="9" type="ORF">WMO37_14185</name>
</gene>
<dbReference type="InterPro" id="IPR003439">
    <property type="entry name" value="ABC_transporter-like_ATP-bd"/>
</dbReference>
<evidence type="ECO:0000259" key="8">
    <source>
        <dbReference type="PROSITE" id="PS50893"/>
    </source>
</evidence>
<evidence type="ECO:0000256" key="6">
    <source>
        <dbReference type="ARBA" id="ARBA00022840"/>
    </source>
</evidence>
<keyword evidence="5" id="KW-0547">Nucleotide-binding</keyword>
<dbReference type="InterPro" id="IPR050388">
    <property type="entry name" value="ABC_Ni/Peptide_Import"/>
</dbReference>
<dbReference type="InterPro" id="IPR017871">
    <property type="entry name" value="ABC_transporter-like_CS"/>
</dbReference>
<feature type="domain" description="ABC transporter" evidence="8">
    <location>
        <begin position="5"/>
        <end position="255"/>
    </location>
</feature>
<evidence type="ECO:0000256" key="2">
    <source>
        <dbReference type="ARBA" id="ARBA00005417"/>
    </source>
</evidence>
<sequence>MQNAIEVKNLKVVFPDRGRMIRAVEGVDLTVKKGECLALVGESGCGKSMTSLSCMKLQPSLAAVRLDQLCICGEDVTDYTDRQMQALRGSKISMIFQDALTALNPVMTIGKQMDEIYRCHEKISKKEAKMRSIKALKAVGIPDAELRYHAFPHELSGGMRQRVLIAMAFACEPEVIIADEPTTALDVTIQAQILELLSKMQKEKQTALLLITHDLSVVRSMADRIAVMYSGKIVEEAPAKELLENPLHPYTKGLMAAVARLDDDKKEFVQIPGHLPDPADKPAGCYFHPRCPYAATACKKAMPLLTQNQQGRKVRCYEAGKFKE</sequence>
<keyword evidence="6 9" id="KW-0067">ATP-binding</keyword>
<dbReference type="InterPro" id="IPR013563">
    <property type="entry name" value="Oligopep_ABC_C"/>
</dbReference>
<keyword evidence="3" id="KW-0813">Transport</keyword>
<name>A0ABV1H8W0_9FIRM</name>
<dbReference type="InterPro" id="IPR003593">
    <property type="entry name" value="AAA+_ATPase"/>
</dbReference>
<dbReference type="GO" id="GO:0005524">
    <property type="term" value="F:ATP binding"/>
    <property type="evidence" value="ECO:0007669"/>
    <property type="project" value="UniProtKB-KW"/>
</dbReference>
<dbReference type="PANTHER" id="PTHR43297:SF2">
    <property type="entry name" value="DIPEPTIDE TRANSPORT ATP-BINDING PROTEIN DPPD"/>
    <property type="match status" value="1"/>
</dbReference>
<dbReference type="PANTHER" id="PTHR43297">
    <property type="entry name" value="OLIGOPEPTIDE TRANSPORT ATP-BINDING PROTEIN APPD"/>
    <property type="match status" value="1"/>
</dbReference>
<reference evidence="9" key="1">
    <citation type="submission" date="2024-03" db="EMBL/GenBank/DDBJ databases">
        <title>Human intestinal bacterial collection.</title>
        <authorList>
            <person name="Pauvert C."/>
            <person name="Hitch T.C.A."/>
            <person name="Clavel T."/>
        </authorList>
    </citation>
    <scope>NUCLEOTIDE SEQUENCE [LARGE SCALE GENOMIC DNA]</scope>
    <source>
        <strain evidence="9">CLA-AA-H89B</strain>
    </source>
</reference>
<dbReference type="Pfam" id="PF08352">
    <property type="entry name" value="oligo_HPY"/>
    <property type="match status" value="1"/>
</dbReference>
<comment type="similarity">
    <text evidence="2">Belongs to the ABC transporter superfamily.</text>
</comment>
<evidence type="ECO:0000256" key="7">
    <source>
        <dbReference type="ARBA" id="ARBA00023136"/>
    </source>
</evidence>
<comment type="subcellular location">
    <subcellularLocation>
        <location evidence="1">Cell membrane</location>
        <topology evidence="1">Peripheral membrane protein</topology>
    </subcellularLocation>
</comment>
<dbReference type="SUPFAM" id="SSF52540">
    <property type="entry name" value="P-loop containing nucleoside triphosphate hydrolases"/>
    <property type="match status" value="1"/>
</dbReference>
<evidence type="ECO:0000313" key="10">
    <source>
        <dbReference type="Proteomes" id="UP001546774"/>
    </source>
</evidence>
<accession>A0ABV1H8W0</accession>